<proteinExistence type="predicted"/>
<comment type="caution">
    <text evidence="1">The sequence shown here is derived from an EMBL/GenBank/DDBJ whole genome shotgun (WGS) entry which is preliminary data.</text>
</comment>
<organism evidence="1 2">
    <name type="scientific">Ruminiclostridium papyrosolvens DSM 2782</name>
    <dbReference type="NCBI Taxonomy" id="588581"/>
    <lineage>
        <taxon>Bacteria</taxon>
        <taxon>Bacillati</taxon>
        <taxon>Bacillota</taxon>
        <taxon>Clostridia</taxon>
        <taxon>Eubacteriales</taxon>
        <taxon>Oscillospiraceae</taxon>
        <taxon>Ruminiclostridium</taxon>
    </lineage>
</organism>
<dbReference type="STRING" id="588581.Cpap_1008"/>
<sequence length="40" mass="4348">MKFDVNELKNLVEEMDLNSAFDNIDAENCSVCCYVGGGGC</sequence>
<dbReference type="EMBL" id="ACXX02000012">
    <property type="protein sequence ID" value="EGD46626.1"/>
    <property type="molecule type" value="Genomic_DNA"/>
</dbReference>
<evidence type="ECO:0000313" key="1">
    <source>
        <dbReference type="EMBL" id="EGD46626.1"/>
    </source>
</evidence>
<reference evidence="1" key="1">
    <citation type="submission" date="2009-07" db="EMBL/GenBank/DDBJ databases">
        <authorList>
            <consortium name="US DOE Joint Genome Institute (JGI-PGF)"/>
            <person name="Lucas S."/>
            <person name="Copeland A."/>
            <person name="Lapidus A."/>
            <person name="Glavina del Rio T."/>
            <person name="Tice H."/>
            <person name="Bruce D."/>
            <person name="Goodwin L."/>
            <person name="Pitluck S."/>
            <person name="Larimer F."/>
            <person name="Land M.L."/>
            <person name="Mouttaki H."/>
            <person name="He Z."/>
            <person name="Zhou J."/>
            <person name="Hemme C.L."/>
        </authorList>
    </citation>
    <scope>NUCLEOTIDE SEQUENCE [LARGE SCALE GENOMIC DNA]</scope>
    <source>
        <strain evidence="1">DSM 2782</strain>
    </source>
</reference>
<accession>F1TG07</accession>
<name>F1TG07_9FIRM</name>
<evidence type="ECO:0000313" key="2">
    <source>
        <dbReference type="Proteomes" id="UP000003860"/>
    </source>
</evidence>
<keyword evidence="2" id="KW-1185">Reference proteome</keyword>
<dbReference type="AlphaFoldDB" id="F1TG07"/>
<dbReference type="Proteomes" id="UP000003860">
    <property type="component" value="Unassembled WGS sequence"/>
</dbReference>
<dbReference type="RefSeq" id="WP_004621016.1">
    <property type="nucleotide sequence ID" value="NZ_ACXX02000012.1"/>
</dbReference>
<protein>
    <submittedName>
        <fullName evidence="1">Uncharacterized protein</fullName>
    </submittedName>
</protein>
<gene>
    <name evidence="1" type="ORF">Cpap_1008</name>
</gene>
<reference evidence="1" key="2">
    <citation type="submission" date="2011-01" db="EMBL/GenBank/DDBJ databases">
        <title>The Non-contiguous Finished genome of Clostridium papyrosolvens.</title>
        <authorList>
            <person name="Lucas S."/>
            <person name="Copeland A."/>
            <person name="Lapidus A."/>
            <person name="Cheng J.-F."/>
            <person name="Goodwin L."/>
            <person name="Pitluck S."/>
            <person name="Misra M."/>
            <person name="Chertkov O."/>
            <person name="Detter J.C."/>
            <person name="Han C."/>
            <person name="Tapia R."/>
            <person name="Land M."/>
            <person name="Hauser L."/>
            <person name="Kyrpides N."/>
            <person name="Ivanova N."/>
            <person name="Pagani I."/>
            <person name="Mouttaki H."/>
            <person name="He Z."/>
            <person name="Zhou J."/>
            <person name="Hemme C.L."/>
            <person name="Woyke T."/>
        </authorList>
    </citation>
    <scope>NUCLEOTIDE SEQUENCE [LARGE SCALE GENOMIC DNA]</scope>
    <source>
        <strain evidence="1">DSM 2782</strain>
    </source>
</reference>